<comment type="caution">
    <text evidence="2">The sequence shown here is derived from an EMBL/GenBank/DDBJ whole genome shotgun (WGS) entry which is preliminary data.</text>
</comment>
<accession>A0AAV7LKX9</accession>
<keyword evidence="3" id="KW-1185">Reference proteome</keyword>
<organism evidence="2 3">
    <name type="scientific">Pleurodeles waltl</name>
    <name type="common">Iberian ribbed newt</name>
    <dbReference type="NCBI Taxonomy" id="8319"/>
    <lineage>
        <taxon>Eukaryota</taxon>
        <taxon>Metazoa</taxon>
        <taxon>Chordata</taxon>
        <taxon>Craniata</taxon>
        <taxon>Vertebrata</taxon>
        <taxon>Euteleostomi</taxon>
        <taxon>Amphibia</taxon>
        <taxon>Batrachia</taxon>
        <taxon>Caudata</taxon>
        <taxon>Salamandroidea</taxon>
        <taxon>Salamandridae</taxon>
        <taxon>Pleurodelinae</taxon>
        <taxon>Pleurodeles</taxon>
    </lineage>
</organism>
<proteinExistence type="predicted"/>
<sequence length="130" mass="14481">MSRGLAPLRACTPLSEGALKPPWTSPELHRQRQNPADAGLCAAERPEAQSHYALQSPPGVRGAEAGALGKETGQHRGAASPALVQDYMFLWKRRVSLRKTKKDWREKATCGDCREQYDVSVRKEDKWVVK</sequence>
<evidence type="ECO:0000313" key="2">
    <source>
        <dbReference type="EMBL" id="KAJ1092256.1"/>
    </source>
</evidence>
<dbReference type="Proteomes" id="UP001066276">
    <property type="component" value="Chromosome 11"/>
</dbReference>
<dbReference type="AlphaFoldDB" id="A0AAV7LKX9"/>
<gene>
    <name evidence="2" type="ORF">NDU88_005368</name>
</gene>
<dbReference type="EMBL" id="JANPWB010000015">
    <property type="protein sequence ID" value="KAJ1092256.1"/>
    <property type="molecule type" value="Genomic_DNA"/>
</dbReference>
<feature type="region of interest" description="Disordered" evidence="1">
    <location>
        <begin position="1"/>
        <end position="37"/>
    </location>
</feature>
<protein>
    <submittedName>
        <fullName evidence="2">Uncharacterized protein</fullName>
    </submittedName>
</protein>
<evidence type="ECO:0000256" key="1">
    <source>
        <dbReference type="SAM" id="MobiDB-lite"/>
    </source>
</evidence>
<reference evidence="2" key="1">
    <citation type="journal article" date="2022" name="bioRxiv">
        <title>Sequencing and chromosome-scale assembly of the giantPleurodeles waltlgenome.</title>
        <authorList>
            <person name="Brown T."/>
            <person name="Elewa A."/>
            <person name="Iarovenko S."/>
            <person name="Subramanian E."/>
            <person name="Araus A.J."/>
            <person name="Petzold A."/>
            <person name="Susuki M."/>
            <person name="Suzuki K.-i.T."/>
            <person name="Hayashi T."/>
            <person name="Toyoda A."/>
            <person name="Oliveira C."/>
            <person name="Osipova E."/>
            <person name="Leigh N.D."/>
            <person name="Simon A."/>
            <person name="Yun M.H."/>
        </authorList>
    </citation>
    <scope>NUCLEOTIDE SEQUENCE</scope>
    <source>
        <strain evidence="2">20211129_DDA</strain>
        <tissue evidence="2">Liver</tissue>
    </source>
</reference>
<name>A0AAV7LKX9_PLEWA</name>
<evidence type="ECO:0000313" key="3">
    <source>
        <dbReference type="Proteomes" id="UP001066276"/>
    </source>
</evidence>